<sequence>MNALEKIVYLTSMINYDSNHEATDLSADFPKTSFKKNFNYSLNLSDTFQEQFDNSSFENSSNEYDPNNKETKESKEKVTLSEEEALYNEEFDQIQLLNYNQA</sequence>
<evidence type="ECO:0000313" key="2">
    <source>
        <dbReference type="EMBL" id="KAF0477816.1"/>
    </source>
</evidence>
<feature type="compositionally biased region" description="Low complexity" evidence="1">
    <location>
        <begin position="54"/>
        <end position="63"/>
    </location>
</feature>
<feature type="region of interest" description="Disordered" evidence="1">
    <location>
        <begin position="53"/>
        <end position="75"/>
    </location>
</feature>
<name>A0A8H4AC48_GIGMA</name>
<feature type="compositionally biased region" description="Basic and acidic residues" evidence="1">
    <location>
        <begin position="66"/>
        <end position="75"/>
    </location>
</feature>
<protein>
    <submittedName>
        <fullName evidence="2">Uncharacterized protein</fullName>
    </submittedName>
</protein>
<dbReference type="Proteomes" id="UP000439903">
    <property type="component" value="Unassembled WGS sequence"/>
</dbReference>
<accession>A0A8H4AC48</accession>
<comment type="caution">
    <text evidence="2">The sequence shown here is derived from an EMBL/GenBank/DDBJ whole genome shotgun (WGS) entry which is preliminary data.</text>
</comment>
<reference evidence="2 3" key="1">
    <citation type="journal article" date="2019" name="Environ. Microbiol.">
        <title>At the nexus of three kingdoms: the genome of the mycorrhizal fungus Gigaspora margarita provides insights into plant, endobacterial and fungal interactions.</title>
        <authorList>
            <person name="Venice F."/>
            <person name="Ghignone S."/>
            <person name="Salvioli di Fossalunga A."/>
            <person name="Amselem J."/>
            <person name="Novero M."/>
            <person name="Xianan X."/>
            <person name="Sedzielewska Toro K."/>
            <person name="Morin E."/>
            <person name="Lipzen A."/>
            <person name="Grigoriev I.V."/>
            <person name="Henrissat B."/>
            <person name="Martin F.M."/>
            <person name="Bonfante P."/>
        </authorList>
    </citation>
    <scope>NUCLEOTIDE SEQUENCE [LARGE SCALE GENOMIC DNA]</scope>
    <source>
        <strain evidence="2 3">BEG34</strain>
    </source>
</reference>
<proteinExistence type="predicted"/>
<dbReference type="EMBL" id="WTPW01000813">
    <property type="protein sequence ID" value="KAF0477816.1"/>
    <property type="molecule type" value="Genomic_DNA"/>
</dbReference>
<keyword evidence="3" id="KW-1185">Reference proteome</keyword>
<gene>
    <name evidence="2" type="ORF">F8M41_024191</name>
</gene>
<dbReference type="AlphaFoldDB" id="A0A8H4AC48"/>
<organism evidence="2 3">
    <name type="scientific">Gigaspora margarita</name>
    <dbReference type="NCBI Taxonomy" id="4874"/>
    <lineage>
        <taxon>Eukaryota</taxon>
        <taxon>Fungi</taxon>
        <taxon>Fungi incertae sedis</taxon>
        <taxon>Mucoromycota</taxon>
        <taxon>Glomeromycotina</taxon>
        <taxon>Glomeromycetes</taxon>
        <taxon>Diversisporales</taxon>
        <taxon>Gigasporaceae</taxon>
        <taxon>Gigaspora</taxon>
    </lineage>
</organism>
<evidence type="ECO:0000256" key="1">
    <source>
        <dbReference type="SAM" id="MobiDB-lite"/>
    </source>
</evidence>
<evidence type="ECO:0000313" key="3">
    <source>
        <dbReference type="Proteomes" id="UP000439903"/>
    </source>
</evidence>